<dbReference type="CDD" id="cd01650">
    <property type="entry name" value="RT_nLTR_like"/>
    <property type="match status" value="1"/>
</dbReference>
<keyword evidence="3" id="KW-1185">Reference proteome</keyword>
<dbReference type="Pfam" id="PF03372">
    <property type="entry name" value="Exo_endo_phos"/>
    <property type="match status" value="1"/>
</dbReference>
<dbReference type="PANTHER" id="PTHR33332">
    <property type="entry name" value="REVERSE TRANSCRIPTASE DOMAIN-CONTAINING PROTEIN"/>
    <property type="match status" value="1"/>
</dbReference>
<proteinExistence type="predicted"/>
<reference evidence="2" key="1">
    <citation type="submission" date="2021-03" db="EMBL/GenBank/DDBJ databases">
        <title>Chromosome level genome of the anhydrobiotic midge Polypedilum vanderplanki.</title>
        <authorList>
            <person name="Yoshida Y."/>
            <person name="Kikawada T."/>
            <person name="Gusev O."/>
        </authorList>
    </citation>
    <scope>NUCLEOTIDE SEQUENCE</scope>
    <source>
        <strain evidence="2">NIAS01</strain>
        <tissue evidence="2">Whole body or cell culture</tissue>
    </source>
</reference>
<dbReference type="GO" id="GO:0071897">
    <property type="term" value="P:DNA biosynthetic process"/>
    <property type="evidence" value="ECO:0007669"/>
    <property type="project" value="UniProtKB-ARBA"/>
</dbReference>
<gene>
    <name evidence="2" type="ORF">PVAND_014508</name>
</gene>
<protein>
    <recommendedName>
        <fullName evidence="1">Reverse transcriptase domain-containing protein</fullName>
    </recommendedName>
</protein>
<organism evidence="2 3">
    <name type="scientific">Polypedilum vanderplanki</name>
    <name type="common">Sleeping chironomid midge</name>
    <dbReference type="NCBI Taxonomy" id="319348"/>
    <lineage>
        <taxon>Eukaryota</taxon>
        <taxon>Metazoa</taxon>
        <taxon>Ecdysozoa</taxon>
        <taxon>Arthropoda</taxon>
        <taxon>Hexapoda</taxon>
        <taxon>Insecta</taxon>
        <taxon>Pterygota</taxon>
        <taxon>Neoptera</taxon>
        <taxon>Endopterygota</taxon>
        <taxon>Diptera</taxon>
        <taxon>Nematocera</taxon>
        <taxon>Chironomoidea</taxon>
        <taxon>Chironomidae</taxon>
        <taxon>Chironominae</taxon>
        <taxon>Polypedilum</taxon>
        <taxon>Polypedilum</taxon>
    </lineage>
</organism>
<dbReference type="SUPFAM" id="SSF56219">
    <property type="entry name" value="DNase I-like"/>
    <property type="match status" value="1"/>
</dbReference>
<dbReference type="InterPro" id="IPR005135">
    <property type="entry name" value="Endo/exonuclease/phosphatase"/>
</dbReference>
<dbReference type="OrthoDB" id="7764906at2759"/>
<dbReference type="Proteomes" id="UP001107558">
    <property type="component" value="Chromosome 4"/>
</dbReference>
<dbReference type="InterPro" id="IPR043502">
    <property type="entry name" value="DNA/RNA_pol_sf"/>
</dbReference>
<accession>A0A9J6B9D3</accession>
<evidence type="ECO:0000313" key="3">
    <source>
        <dbReference type="Proteomes" id="UP001107558"/>
    </source>
</evidence>
<comment type="caution">
    <text evidence="2">The sequence shown here is derived from an EMBL/GenBank/DDBJ whole genome shotgun (WGS) entry which is preliminary data.</text>
</comment>
<feature type="domain" description="Reverse transcriptase" evidence="1">
    <location>
        <begin position="681"/>
        <end position="952"/>
    </location>
</feature>
<sequence>METQLKDTSERISNVEATANAGLVMAQQNRLQMANMIKQNKLENVMEISGISENKIHSSSNLKQLAIDTISSFAIPINSDDICKVTKKEIEFTRKSGQNIKETRLCVHFYELNKKVTIMQQKNKIKEHRDIYFNIALTHTNNYLLRRAKYITKGNNLRTGFYDCVVRVKKADGKDIPIYCENDLDELSKYVQSIQSNQSTGLAILQINIRGINKLKKFDKLKLLLSQFKTKPDVIVVGETKLKPLSPINIYNLVGYAKYFQSRSNINNGSGGGLLVFVRKEICINSIETASFGNTKGETVEKIKLNLKIQERRINLLTYYRSPHQSNATVFLSDLESEFQVSDSNTILIGDVNINILNDSNLTKKYTNLLSSYNFKITNNKITRNTSGSIIDHVLSNFTNQSAVTNHVINMASDFSDHNMILSNIANFTPPKQMIKKTIYKTDYKKLELKFDELASKSNLLVKTDPNEIANDLINITNEAIKQSTTSFVISFKNENFLWWSNNNCIRKALETKKKIASKLRKNRGNSFLKAALKEASYSLKLIIKYEKKKNMMQKFCCKNPKKMWKNIDTVLGRNKSHEVKALKINDELIEDRKEIAVNFNNHFIDSIEELVKDTSQTSIFDTTHNIQSQSLFIIPPDVNDVKAIIKNLRNSSCGYDKISTLHVKCICDSISPILQHLITCTINTGIYPDAFKIATVVPINKTGDIYNINDYRPISVLTTFNKIIEKFLYDILINFLEKNKILFKRQFGFRRKCGTEIAAAELISHIKECLDNKEKVTLLMLDMMKAFDVVDRSLLLASLESYGIRGKSLNIFKNYLDNRIQKVKIGNDLSQDRVISYGVVQGSVLGPLLFSLYINDIHKLRLNGQLFMYADDMIIACNHKSQNSIVKSIQEDMEIIVKKLKEKRLLINEKKTTFMIIHSPFSKITPCDEIILSNGNCIRRVDEARHLGLIIDKHLKWDSHCDKISSRLSYAAGALWKLKYRLPLHVKKNIYHTLFESHLSYMSSIWGSASNTTIKEIQIIQNRALRNVFNIDRLSNRINMYTHLVQNCLPIRALHFLNTASLIYNTINRNIHCNMLFKHQNANRTLRHNRDLHIATSKTNYGSTNIYTLGSKIYNSIPADIKSLKHRHAFKWALKCSLRNEKFISGCFNNNYLKQFKQETSFF</sequence>
<dbReference type="AlphaFoldDB" id="A0A9J6B9D3"/>
<dbReference type="Gene3D" id="3.60.10.10">
    <property type="entry name" value="Endonuclease/exonuclease/phosphatase"/>
    <property type="match status" value="1"/>
</dbReference>
<dbReference type="Pfam" id="PF00078">
    <property type="entry name" value="RVT_1"/>
    <property type="match status" value="1"/>
</dbReference>
<dbReference type="PROSITE" id="PS50878">
    <property type="entry name" value="RT_POL"/>
    <property type="match status" value="1"/>
</dbReference>
<evidence type="ECO:0000313" key="2">
    <source>
        <dbReference type="EMBL" id="KAG5666481.1"/>
    </source>
</evidence>
<dbReference type="SUPFAM" id="SSF56672">
    <property type="entry name" value="DNA/RNA polymerases"/>
    <property type="match status" value="1"/>
</dbReference>
<evidence type="ECO:0000259" key="1">
    <source>
        <dbReference type="PROSITE" id="PS50878"/>
    </source>
</evidence>
<dbReference type="InterPro" id="IPR036691">
    <property type="entry name" value="Endo/exonu/phosph_ase_sf"/>
</dbReference>
<dbReference type="GO" id="GO:0003824">
    <property type="term" value="F:catalytic activity"/>
    <property type="evidence" value="ECO:0007669"/>
    <property type="project" value="InterPro"/>
</dbReference>
<dbReference type="InterPro" id="IPR000477">
    <property type="entry name" value="RT_dom"/>
</dbReference>
<dbReference type="EMBL" id="JADBJN010000004">
    <property type="protein sequence ID" value="KAG5666481.1"/>
    <property type="molecule type" value="Genomic_DNA"/>
</dbReference>
<name>A0A9J6B9D3_POLVA</name>